<feature type="compositionally biased region" description="Low complexity" evidence="1">
    <location>
        <begin position="816"/>
        <end position="836"/>
    </location>
</feature>
<feature type="compositionally biased region" description="Polar residues" evidence="1">
    <location>
        <begin position="600"/>
        <end position="612"/>
    </location>
</feature>
<feature type="compositionally biased region" description="Polar residues" evidence="1">
    <location>
        <begin position="422"/>
        <end position="445"/>
    </location>
</feature>
<feature type="region of interest" description="Disordered" evidence="1">
    <location>
        <begin position="302"/>
        <end position="336"/>
    </location>
</feature>
<evidence type="ECO:0000313" key="3">
    <source>
        <dbReference type="Proteomes" id="UP000308652"/>
    </source>
</evidence>
<name>A0A5C3MEK8_9AGAR</name>
<dbReference type="Proteomes" id="UP000308652">
    <property type="component" value="Unassembled WGS sequence"/>
</dbReference>
<organism evidence="2 3">
    <name type="scientific">Crucibulum laeve</name>
    <dbReference type="NCBI Taxonomy" id="68775"/>
    <lineage>
        <taxon>Eukaryota</taxon>
        <taxon>Fungi</taxon>
        <taxon>Dikarya</taxon>
        <taxon>Basidiomycota</taxon>
        <taxon>Agaricomycotina</taxon>
        <taxon>Agaricomycetes</taxon>
        <taxon>Agaricomycetidae</taxon>
        <taxon>Agaricales</taxon>
        <taxon>Agaricineae</taxon>
        <taxon>Nidulariaceae</taxon>
        <taxon>Crucibulum</taxon>
    </lineage>
</organism>
<feature type="region of interest" description="Disordered" evidence="1">
    <location>
        <begin position="228"/>
        <end position="285"/>
    </location>
</feature>
<feature type="compositionally biased region" description="Pro residues" evidence="1">
    <location>
        <begin position="681"/>
        <end position="698"/>
    </location>
</feature>
<dbReference type="AlphaFoldDB" id="A0A5C3MEK8"/>
<feature type="compositionally biased region" description="Low complexity" evidence="1">
    <location>
        <begin position="446"/>
        <end position="459"/>
    </location>
</feature>
<gene>
    <name evidence="2" type="ORF">BDQ12DRAFT_643549</name>
</gene>
<keyword evidence="3" id="KW-1185">Reference proteome</keyword>
<dbReference type="Gene3D" id="1.10.20.10">
    <property type="entry name" value="Histone, subunit A"/>
    <property type="match status" value="1"/>
</dbReference>
<proteinExistence type="predicted"/>
<reference evidence="2 3" key="1">
    <citation type="journal article" date="2019" name="Nat. Ecol. Evol.">
        <title>Megaphylogeny resolves global patterns of mushroom evolution.</title>
        <authorList>
            <person name="Varga T."/>
            <person name="Krizsan K."/>
            <person name="Foldi C."/>
            <person name="Dima B."/>
            <person name="Sanchez-Garcia M."/>
            <person name="Sanchez-Ramirez S."/>
            <person name="Szollosi G.J."/>
            <person name="Szarkandi J.G."/>
            <person name="Papp V."/>
            <person name="Albert L."/>
            <person name="Andreopoulos W."/>
            <person name="Angelini C."/>
            <person name="Antonin V."/>
            <person name="Barry K.W."/>
            <person name="Bougher N.L."/>
            <person name="Buchanan P."/>
            <person name="Buyck B."/>
            <person name="Bense V."/>
            <person name="Catcheside P."/>
            <person name="Chovatia M."/>
            <person name="Cooper J."/>
            <person name="Damon W."/>
            <person name="Desjardin D."/>
            <person name="Finy P."/>
            <person name="Geml J."/>
            <person name="Haridas S."/>
            <person name="Hughes K."/>
            <person name="Justo A."/>
            <person name="Karasinski D."/>
            <person name="Kautmanova I."/>
            <person name="Kiss B."/>
            <person name="Kocsube S."/>
            <person name="Kotiranta H."/>
            <person name="LaButti K.M."/>
            <person name="Lechner B.E."/>
            <person name="Liimatainen K."/>
            <person name="Lipzen A."/>
            <person name="Lukacs Z."/>
            <person name="Mihaltcheva S."/>
            <person name="Morgado L.N."/>
            <person name="Niskanen T."/>
            <person name="Noordeloos M.E."/>
            <person name="Ohm R.A."/>
            <person name="Ortiz-Santana B."/>
            <person name="Ovrebo C."/>
            <person name="Racz N."/>
            <person name="Riley R."/>
            <person name="Savchenko A."/>
            <person name="Shiryaev A."/>
            <person name="Soop K."/>
            <person name="Spirin V."/>
            <person name="Szebenyi C."/>
            <person name="Tomsovsky M."/>
            <person name="Tulloss R.E."/>
            <person name="Uehling J."/>
            <person name="Grigoriev I.V."/>
            <person name="Vagvolgyi C."/>
            <person name="Papp T."/>
            <person name="Martin F.M."/>
            <person name="Miettinen O."/>
            <person name="Hibbett D.S."/>
            <person name="Nagy L.G."/>
        </authorList>
    </citation>
    <scope>NUCLEOTIDE SEQUENCE [LARGE SCALE GENOMIC DNA]</scope>
    <source>
        <strain evidence="2 3">CBS 166.37</strain>
    </source>
</reference>
<dbReference type="InterPro" id="IPR009072">
    <property type="entry name" value="Histone-fold"/>
</dbReference>
<dbReference type="OrthoDB" id="5382203at2759"/>
<feature type="compositionally biased region" description="Low complexity" evidence="1">
    <location>
        <begin position="480"/>
        <end position="491"/>
    </location>
</feature>
<feature type="compositionally biased region" description="Polar residues" evidence="1">
    <location>
        <begin position="257"/>
        <end position="271"/>
    </location>
</feature>
<feature type="region of interest" description="Disordered" evidence="1">
    <location>
        <begin position="374"/>
        <end position="848"/>
    </location>
</feature>
<protein>
    <submittedName>
        <fullName evidence="2">Uncharacterized protein</fullName>
    </submittedName>
</protein>
<feature type="compositionally biased region" description="Acidic residues" evidence="1">
    <location>
        <begin position="527"/>
        <end position="540"/>
    </location>
</feature>
<dbReference type="EMBL" id="ML213591">
    <property type="protein sequence ID" value="TFK43844.1"/>
    <property type="molecule type" value="Genomic_DNA"/>
</dbReference>
<feature type="compositionally biased region" description="Basic and acidic residues" evidence="1">
    <location>
        <begin position="323"/>
        <end position="336"/>
    </location>
</feature>
<feature type="compositionally biased region" description="Polar residues" evidence="1">
    <location>
        <begin position="388"/>
        <end position="406"/>
    </location>
</feature>
<evidence type="ECO:0000256" key="1">
    <source>
        <dbReference type="SAM" id="MobiDB-lite"/>
    </source>
</evidence>
<sequence length="986" mass="105824">MAYLTEGNGPSYISSHSADVILSDIRPIKLKIEALCCINVLLDEFLYSILSTACSLSTDKLRASLLSLLPTSLGKEALLEAEVELRAYWERTGHVGSTNPPTEDDTKTFHLHWAFELLRLKCEAYSTLNESDEDPGSETHINERMAQTHAYPPAPSLVAPAALYLTAVLEAMCEHILSNVARVAARDSSRTSATVNDLFVALCEDDSIYGLFKSMKVYEQIEVLSTAPKSRRSKSFSRSDRNSTSRTASPHQDLSLVGSTSNTRSRISSEGSTIPPPSNPSSRSSFDKTRAIKMFMVNNKASLDREGDSQSGHKRSDSAVSENTKHQAAFDDGERSFQEDVAMLQEFDDLMRSTSTMKVSLTPDRLKTMEVYKQEKDQRGNRHLVPLSLQSESFSAPSSRTTSQRPSLRHVDSIVEDDEEGSSPTSKARTRQVSVASPPSASLIGSASRTRSVSTSSASPHNGGRKPASRTNAVPPPSFSPTLPSSGSSSPAMMQNYGSRGMPKGFDGGNGFPTRTRVKQRNRESLDLDDVMGGSDDEEPSSPVKAPPRGSSRRRGGPPYAMSASTRELIDFLAEGPPDTNISKPARDMMDFLAEGPPQSFGSSNHNSSAISLESKPKGGRLQRMISKLNLGNAEKGKGGGEGGNLSRSGSTRPQPPPTPGRQTVHPKASVTTLSSLANRPIPPRMPLPRPISPPSSPSPSRGSFEEDSVRHQPRRPSVAETTGSTRTNPNHAAPLPSPPPVVASSPRREKSISRVPPPSHSNGSARNDHAREPSPESVSSTMQTKGEAPKPVYESRAATKATNNSPKPIAPKPSSPKSSTAPTRSLSVRKPVPALSTPPPSSPPSLSHADLLDMQRLISRATNTDECRLIVDMFVARAGLSAASRDADMDAPYPSPSPSLITRAQPAVVDDSLEHSLLELLLGGSVAPHLDLLQESLNAESEVHPTISQPIDGLPTTNELDTTQDTTSSAPIITQEHTLVSEVGA</sequence>
<dbReference type="SUPFAM" id="SSF47113">
    <property type="entry name" value="Histone-fold"/>
    <property type="match status" value="1"/>
</dbReference>
<dbReference type="GO" id="GO:0046982">
    <property type="term" value="F:protein heterodimerization activity"/>
    <property type="evidence" value="ECO:0007669"/>
    <property type="project" value="InterPro"/>
</dbReference>
<feature type="compositionally biased region" description="Polar residues" evidence="1">
    <location>
        <begin position="720"/>
        <end position="731"/>
    </location>
</feature>
<evidence type="ECO:0000313" key="2">
    <source>
        <dbReference type="EMBL" id="TFK43844.1"/>
    </source>
</evidence>
<dbReference type="STRING" id="68775.A0A5C3MEK8"/>
<accession>A0A5C3MEK8</accession>